<dbReference type="AlphaFoldDB" id="A0A1D8GJK1"/>
<protein>
    <recommendedName>
        <fullName evidence="3">RidA family protein</fullName>
    </recommendedName>
</protein>
<keyword evidence="2" id="KW-1185">Reference proteome</keyword>
<dbReference type="InterPro" id="IPR006175">
    <property type="entry name" value="YjgF/YER057c/UK114"/>
</dbReference>
<evidence type="ECO:0000313" key="2">
    <source>
        <dbReference type="Proteomes" id="UP000095743"/>
    </source>
</evidence>
<proteinExistence type="predicted"/>
<accession>A0A1D8GJK1</accession>
<dbReference type="Pfam" id="PF01042">
    <property type="entry name" value="Ribonuc_L-PSP"/>
    <property type="match status" value="1"/>
</dbReference>
<gene>
    <name evidence="1" type="ORF">Gferi_16995</name>
</gene>
<dbReference type="KEGG" id="gfe:Gferi_16995"/>
<sequence>MIKRIITNCDDDTCPSCVIAGDYIFLAHHAGGHDKNDIVHQMEVSFNSLKSTLEAVGATLDDMVQINLYLKNIEDFRQARDVFYKYFQNGFPARMTTTTDFISPTCLCMMMG</sequence>
<dbReference type="RefSeq" id="WP_069978568.1">
    <property type="nucleotide sequence ID" value="NZ_CP017269.1"/>
</dbReference>
<dbReference type="Proteomes" id="UP000095743">
    <property type="component" value="Chromosome"/>
</dbReference>
<dbReference type="OrthoDB" id="9796680at2"/>
<dbReference type="InterPro" id="IPR035959">
    <property type="entry name" value="RutC-like_sf"/>
</dbReference>
<evidence type="ECO:0000313" key="1">
    <source>
        <dbReference type="EMBL" id="AOT71098.1"/>
    </source>
</evidence>
<name>A0A1D8GJK1_9FIRM</name>
<dbReference type="EMBL" id="CP017269">
    <property type="protein sequence ID" value="AOT71098.1"/>
    <property type="molecule type" value="Genomic_DNA"/>
</dbReference>
<organism evidence="1 2">
    <name type="scientific">Geosporobacter ferrireducens</name>
    <dbReference type="NCBI Taxonomy" id="1424294"/>
    <lineage>
        <taxon>Bacteria</taxon>
        <taxon>Bacillati</taxon>
        <taxon>Bacillota</taxon>
        <taxon>Clostridia</taxon>
        <taxon>Peptostreptococcales</taxon>
        <taxon>Thermotaleaceae</taxon>
        <taxon>Geosporobacter</taxon>
    </lineage>
</organism>
<dbReference type="CDD" id="cd00448">
    <property type="entry name" value="YjgF_YER057c_UK114_family"/>
    <property type="match status" value="1"/>
</dbReference>
<reference evidence="1 2" key="1">
    <citation type="submission" date="2016-09" db="EMBL/GenBank/DDBJ databases">
        <title>Genomic analysis reveals versatility of anaerobic energy metabolism of Geosporobacter ferrireducens IRF9 of phylum Firmicutes.</title>
        <authorList>
            <person name="Kim S.-J."/>
        </authorList>
    </citation>
    <scope>NUCLEOTIDE SEQUENCE [LARGE SCALE GENOMIC DNA]</scope>
    <source>
        <strain evidence="1 2">IRF9</strain>
    </source>
</reference>
<dbReference type="STRING" id="1424294.Gferi_16995"/>
<dbReference type="Gene3D" id="3.30.1330.40">
    <property type="entry name" value="RutC-like"/>
    <property type="match status" value="1"/>
</dbReference>
<dbReference type="SUPFAM" id="SSF55298">
    <property type="entry name" value="YjgF-like"/>
    <property type="match status" value="1"/>
</dbReference>
<evidence type="ECO:0008006" key="3">
    <source>
        <dbReference type="Google" id="ProtNLM"/>
    </source>
</evidence>